<keyword evidence="2" id="KW-1185">Reference proteome</keyword>
<dbReference type="SUPFAM" id="SSF52096">
    <property type="entry name" value="ClpP/crotonase"/>
    <property type="match status" value="1"/>
</dbReference>
<sequence>MQRAGADDEVRAVLLTPRPLDADQARDWGLIAEVVEDEAVLARATAIAEQLAAGPSRAYGEAKRLLRTGWNESPENISRDEADTIARLLAGPEASARVERFLSRS</sequence>
<evidence type="ECO:0008006" key="3">
    <source>
        <dbReference type="Google" id="ProtNLM"/>
    </source>
</evidence>
<evidence type="ECO:0000313" key="2">
    <source>
        <dbReference type="Proteomes" id="UP000608890"/>
    </source>
</evidence>
<dbReference type="PANTHER" id="PTHR43459:SF1">
    <property type="entry name" value="EG:BACN32G11.4 PROTEIN"/>
    <property type="match status" value="1"/>
</dbReference>
<gene>
    <name evidence="1" type="ORF">GCM10011608_49160</name>
</gene>
<dbReference type="Gene3D" id="3.90.226.10">
    <property type="entry name" value="2-enoyl-CoA Hydratase, Chain A, domain 1"/>
    <property type="match status" value="1"/>
</dbReference>
<proteinExistence type="predicted"/>
<reference evidence="1" key="2">
    <citation type="submission" date="2020-09" db="EMBL/GenBank/DDBJ databases">
        <authorList>
            <person name="Sun Q."/>
            <person name="Zhou Y."/>
        </authorList>
    </citation>
    <scope>NUCLEOTIDE SEQUENCE</scope>
    <source>
        <strain evidence="1">CGMCC 4.7312</strain>
    </source>
</reference>
<dbReference type="AlphaFoldDB" id="A0A917X2X4"/>
<dbReference type="Proteomes" id="UP000608890">
    <property type="component" value="Unassembled WGS sequence"/>
</dbReference>
<dbReference type="Pfam" id="PF00378">
    <property type="entry name" value="ECH_1"/>
    <property type="match status" value="1"/>
</dbReference>
<evidence type="ECO:0000313" key="1">
    <source>
        <dbReference type="EMBL" id="GGM58366.1"/>
    </source>
</evidence>
<dbReference type="GO" id="GO:0003824">
    <property type="term" value="F:catalytic activity"/>
    <property type="evidence" value="ECO:0007669"/>
    <property type="project" value="UniProtKB-ARBA"/>
</dbReference>
<organism evidence="1 2">
    <name type="scientific">Micromonospora sonchi</name>
    <dbReference type="NCBI Taxonomy" id="1763543"/>
    <lineage>
        <taxon>Bacteria</taxon>
        <taxon>Bacillati</taxon>
        <taxon>Actinomycetota</taxon>
        <taxon>Actinomycetes</taxon>
        <taxon>Micromonosporales</taxon>
        <taxon>Micromonosporaceae</taxon>
        <taxon>Micromonospora</taxon>
    </lineage>
</organism>
<name>A0A917X2X4_9ACTN</name>
<dbReference type="InterPro" id="IPR029045">
    <property type="entry name" value="ClpP/crotonase-like_dom_sf"/>
</dbReference>
<dbReference type="EMBL" id="BMNB01000029">
    <property type="protein sequence ID" value="GGM58366.1"/>
    <property type="molecule type" value="Genomic_DNA"/>
</dbReference>
<reference evidence="1" key="1">
    <citation type="journal article" date="2014" name="Int. J. Syst. Evol. Microbiol.">
        <title>Complete genome sequence of Corynebacterium casei LMG S-19264T (=DSM 44701T), isolated from a smear-ripened cheese.</title>
        <authorList>
            <consortium name="US DOE Joint Genome Institute (JGI-PGF)"/>
            <person name="Walter F."/>
            <person name="Albersmeier A."/>
            <person name="Kalinowski J."/>
            <person name="Ruckert C."/>
        </authorList>
    </citation>
    <scope>NUCLEOTIDE SEQUENCE</scope>
    <source>
        <strain evidence="1">CGMCC 4.7312</strain>
    </source>
</reference>
<accession>A0A917X2X4</accession>
<dbReference type="InterPro" id="IPR001753">
    <property type="entry name" value="Enoyl-CoA_hydra/iso"/>
</dbReference>
<protein>
    <recommendedName>
        <fullName evidence="3">Enoyl-CoA hydratase/isomerase family protein</fullName>
    </recommendedName>
</protein>
<comment type="caution">
    <text evidence="1">The sequence shown here is derived from an EMBL/GenBank/DDBJ whole genome shotgun (WGS) entry which is preliminary data.</text>
</comment>
<dbReference type="PANTHER" id="PTHR43459">
    <property type="entry name" value="ENOYL-COA HYDRATASE"/>
    <property type="match status" value="1"/>
</dbReference>